<dbReference type="Proteomes" id="UP000239326">
    <property type="component" value="Chromosome"/>
</dbReference>
<dbReference type="Pfam" id="PF08843">
    <property type="entry name" value="AbiEii"/>
    <property type="match status" value="1"/>
</dbReference>
<dbReference type="KEGG" id="simp:C6571_15890"/>
<protein>
    <submittedName>
        <fullName evidence="1">Nucleotidyl transferase AbiEii/AbiGii toxin family protein</fullName>
    </submittedName>
</protein>
<dbReference type="EMBL" id="CP027669">
    <property type="protein sequence ID" value="AVO42576.1"/>
    <property type="molecule type" value="Genomic_DNA"/>
</dbReference>
<dbReference type="OrthoDB" id="1550603at2"/>
<reference evidence="1 2" key="1">
    <citation type="submission" date="2018-03" db="EMBL/GenBank/DDBJ databases">
        <title>Genome sequencing of Simplicispira sp.</title>
        <authorList>
            <person name="Kim S.-J."/>
            <person name="Heo J."/>
            <person name="Kwon S.-W."/>
        </authorList>
    </citation>
    <scope>NUCLEOTIDE SEQUENCE [LARGE SCALE GENOMIC DNA]</scope>
    <source>
        <strain evidence="1 2">SC1-8</strain>
    </source>
</reference>
<evidence type="ECO:0000313" key="2">
    <source>
        <dbReference type="Proteomes" id="UP000239326"/>
    </source>
</evidence>
<keyword evidence="2" id="KW-1185">Reference proteome</keyword>
<dbReference type="Gene3D" id="3.10.450.620">
    <property type="entry name" value="JHP933, nucleotidyltransferase-like core domain"/>
    <property type="match status" value="1"/>
</dbReference>
<sequence>MGGGRFLIPQAYLQAWSASAPWPDFRQIEQDLIICRALCDLFNAPALRGKIAFRGGTAINKLLFVRPLRYSEDIDLVQTQPEPIGAAVDAIRETLAWLGPCKREQAGHSMHLVFRFAPEADPQSMLKLKVEINTREHESLFGVQTYPFTVKNGWYQGQAEIASFAAEELFGTKLRALLQRRKNRDLFDLAYGLDQLALEVDKLVACFDHYLALEDKTITRAMAEQRMLEKLTRNLTEDIAPLLPAGIRFDEADALRAFERVWTELVARLRGDSWKSTDKVVAALREKGYPALLRPRG</sequence>
<gene>
    <name evidence="1" type="ORF">C6571_15890</name>
</gene>
<proteinExistence type="predicted"/>
<evidence type="ECO:0000313" key="1">
    <source>
        <dbReference type="EMBL" id="AVO42576.1"/>
    </source>
</evidence>
<keyword evidence="1" id="KW-0808">Transferase</keyword>
<dbReference type="AlphaFoldDB" id="A0A2S0N375"/>
<dbReference type="GO" id="GO:0016740">
    <property type="term" value="F:transferase activity"/>
    <property type="evidence" value="ECO:0007669"/>
    <property type="project" value="UniProtKB-KW"/>
</dbReference>
<organism evidence="1 2">
    <name type="scientific">Simplicispira suum</name>
    <dbReference type="NCBI Taxonomy" id="2109915"/>
    <lineage>
        <taxon>Bacteria</taxon>
        <taxon>Pseudomonadati</taxon>
        <taxon>Pseudomonadota</taxon>
        <taxon>Betaproteobacteria</taxon>
        <taxon>Burkholderiales</taxon>
        <taxon>Comamonadaceae</taxon>
        <taxon>Simplicispira</taxon>
    </lineage>
</organism>
<name>A0A2S0N375_9BURK</name>
<accession>A0A2S0N375</accession>
<dbReference type="InterPro" id="IPR014942">
    <property type="entry name" value="AbiEii"/>
</dbReference>